<protein>
    <submittedName>
        <fullName evidence="1">Uncharacterized protein</fullName>
    </submittedName>
</protein>
<evidence type="ECO:0000313" key="2">
    <source>
        <dbReference type="Proteomes" id="UP000664417"/>
    </source>
</evidence>
<dbReference type="Proteomes" id="UP000664417">
    <property type="component" value="Unassembled WGS sequence"/>
</dbReference>
<name>A0A8J7Q4B5_9BACT</name>
<dbReference type="EMBL" id="JAFREP010000004">
    <property type="protein sequence ID" value="MBO1317817.1"/>
    <property type="molecule type" value="Genomic_DNA"/>
</dbReference>
<accession>A0A8J7Q4B5</accession>
<reference evidence="1" key="1">
    <citation type="submission" date="2021-03" db="EMBL/GenBank/DDBJ databases">
        <authorList>
            <person name="Wang G."/>
        </authorList>
    </citation>
    <scope>NUCLEOTIDE SEQUENCE</scope>
    <source>
        <strain evidence="1">KCTC 12899</strain>
    </source>
</reference>
<gene>
    <name evidence="1" type="ORF">J3U88_05040</name>
</gene>
<comment type="caution">
    <text evidence="1">The sequence shown here is derived from an EMBL/GenBank/DDBJ whole genome shotgun (WGS) entry which is preliminary data.</text>
</comment>
<proteinExistence type="predicted"/>
<organism evidence="1 2">
    <name type="scientific">Acanthopleuribacter pedis</name>
    <dbReference type="NCBI Taxonomy" id="442870"/>
    <lineage>
        <taxon>Bacteria</taxon>
        <taxon>Pseudomonadati</taxon>
        <taxon>Acidobacteriota</taxon>
        <taxon>Holophagae</taxon>
        <taxon>Acanthopleuribacterales</taxon>
        <taxon>Acanthopleuribacteraceae</taxon>
        <taxon>Acanthopleuribacter</taxon>
    </lineage>
</organism>
<dbReference type="RefSeq" id="WP_207857274.1">
    <property type="nucleotide sequence ID" value="NZ_JAFREP010000004.1"/>
</dbReference>
<evidence type="ECO:0000313" key="1">
    <source>
        <dbReference type="EMBL" id="MBO1317817.1"/>
    </source>
</evidence>
<dbReference type="AlphaFoldDB" id="A0A8J7Q4B5"/>
<sequence length="307" mass="34405">MGLLTGAVACTRFTITSMPEEIPFENAAFRAITPGSAIRERSGFVPFKPEEPYVIGAGRWAFRVRIDKVLLDSTLINERLMELIKVEEENVGPPSPQTRRQLRKLAEDELMAHPSPKSKIIECTIDNMILYVGSTSKGHLGTVLELLQRLGVEVEYKTPWLDRALDEPPNEVVDFKEPGQSIWGARFLRQLMGDSETIVEPEKGSVKLQTIDGAKVSLSGPVVRELDRFLDADAEILSAKLLMKDVSFSLDGLAFRISGFKLDSFKSSHWTEQLDERMEHIKGLWDMLELKFEMLLADELPEGTTGG</sequence>
<keyword evidence="2" id="KW-1185">Reference proteome</keyword>